<keyword evidence="6" id="KW-1185">Reference proteome</keyword>
<dbReference type="SUPFAM" id="SSF57302">
    <property type="entry name" value="Snake toxin-like"/>
    <property type="match status" value="2"/>
</dbReference>
<dbReference type="Proteomes" id="UP000694397">
    <property type="component" value="Unassembled WGS sequence"/>
</dbReference>
<keyword evidence="2" id="KW-0964">Secreted</keyword>
<dbReference type="Ensembl" id="ENSSFOT00015066511.1">
    <property type="protein sequence ID" value="ENSSFOP00015046717.1"/>
    <property type="gene ID" value="ENSSFOG00015030241.1"/>
</dbReference>
<evidence type="ECO:0000313" key="6">
    <source>
        <dbReference type="Proteomes" id="UP000694397"/>
    </source>
</evidence>
<name>A0A8C9T848_SCLFO</name>
<dbReference type="InterPro" id="IPR045860">
    <property type="entry name" value="Snake_toxin-like_sf"/>
</dbReference>
<dbReference type="InterPro" id="IPR016054">
    <property type="entry name" value="LY6_UPA_recep-like"/>
</dbReference>
<sequence length="211" mass="21918">MKLLLQVILTCAAFSKGYPLNCYECIPGSNGKCTETTKTCPSDQTKCGSMTTTVYIGNSVLTEASAKSCAKPQECTSGSINFGVTRTAVNTECCNTGLCNSQNTPAWSKNAPNGKRCFTCNGNDCTSILNCVGDENSCLKTTVSAQGGVVTMKGCVSSNICAAAGDLSAQLGLGVGVSMNCCEGNLCNDARRTMQSILLLLVPLVSTVLIQ</sequence>
<keyword evidence="3" id="KW-0732">Signal</keyword>
<feature type="domain" description="UPAR/Ly6" evidence="4">
    <location>
        <begin position="20"/>
        <end position="110"/>
    </location>
</feature>
<dbReference type="Ensembl" id="ENSSFOT00015063577.1">
    <property type="protein sequence ID" value="ENSSFOP00015070525.1"/>
    <property type="gene ID" value="ENSSFOG00015030241.1"/>
</dbReference>
<evidence type="ECO:0000256" key="2">
    <source>
        <dbReference type="ARBA" id="ARBA00022525"/>
    </source>
</evidence>
<dbReference type="GO" id="GO:0005576">
    <property type="term" value="C:extracellular region"/>
    <property type="evidence" value="ECO:0007669"/>
    <property type="project" value="UniProtKB-SubCell"/>
</dbReference>
<feature type="chain" id="PRO_5044682604" evidence="3">
    <location>
        <begin position="18"/>
        <end position="211"/>
    </location>
</feature>
<dbReference type="InterPro" id="IPR050918">
    <property type="entry name" value="CNF-like_PLA2_Inhibitor"/>
</dbReference>
<dbReference type="PANTHER" id="PTHR20914:SF9">
    <property type="entry name" value="COILED, ISOFORM A"/>
    <property type="match status" value="1"/>
</dbReference>
<comment type="subcellular location">
    <subcellularLocation>
        <location evidence="1">Secreted</location>
    </subcellularLocation>
</comment>
<reference evidence="6" key="1">
    <citation type="submission" date="2019-04" db="EMBL/GenBank/DDBJ databases">
        <authorList>
            <consortium name="Wellcome Sanger Institute Data Sharing"/>
        </authorList>
    </citation>
    <scope>NUCLEOTIDE SEQUENCE [LARGE SCALE GENOMIC DNA]</scope>
</reference>
<evidence type="ECO:0000256" key="3">
    <source>
        <dbReference type="SAM" id="SignalP"/>
    </source>
</evidence>
<proteinExistence type="predicted"/>
<protein>
    <submittedName>
        <fullName evidence="5">Urokinase plasminogen activator surface receptor-like</fullName>
    </submittedName>
</protein>
<organism evidence="5 6">
    <name type="scientific">Scleropages formosus</name>
    <name type="common">Asian bonytongue</name>
    <name type="synonym">Osteoglossum formosum</name>
    <dbReference type="NCBI Taxonomy" id="113540"/>
    <lineage>
        <taxon>Eukaryota</taxon>
        <taxon>Metazoa</taxon>
        <taxon>Chordata</taxon>
        <taxon>Craniata</taxon>
        <taxon>Vertebrata</taxon>
        <taxon>Euteleostomi</taxon>
        <taxon>Actinopterygii</taxon>
        <taxon>Neopterygii</taxon>
        <taxon>Teleostei</taxon>
        <taxon>Osteoglossocephala</taxon>
        <taxon>Osteoglossomorpha</taxon>
        <taxon>Osteoglossiformes</taxon>
        <taxon>Osteoglossidae</taxon>
        <taxon>Scleropages</taxon>
    </lineage>
</organism>
<dbReference type="Gene3D" id="2.10.60.10">
    <property type="entry name" value="CD59"/>
    <property type="match status" value="2"/>
</dbReference>
<feature type="domain" description="UPAR/Ly6" evidence="4">
    <location>
        <begin position="116"/>
        <end position="195"/>
    </location>
</feature>
<dbReference type="AlphaFoldDB" id="A0A8C9T848"/>
<dbReference type="Pfam" id="PF00021">
    <property type="entry name" value="UPAR_LY6"/>
    <property type="match status" value="2"/>
</dbReference>
<dbReference type="GeneTree" id="ENSGT00940000163304"/>
<reference evidence="5" key="2">
    <citation type="submission" date="2025-05" db="UniProtKB">
        <authorList>
            <consortium name="Ensembl"/>
        </authorList>
    </citation>
    <scope>IDENTIFICATION</scope>
</reference>
<gene>
    <name evidence="5" type="primary">LOC114909737</name>
</gene>
<dbReference type="OrthoDB" id="5945173at2759"/>
<dbReference type="PANTHER" id="PTHR20914">
    <property type="entry name" value="LY6/PLAUR DOMAIN-CONTAINING PROTEIN 8"/>
    <property type="match status" value="1"/>
</dbReference>
<dbReference type="SMART" id="SM00134">
    <property type="entry name" value="LU"/>
    <property type="match status" value="2"/>
</dbReference>
<feature type="signal peptide" evidence="3">
    <location>
        <begin position="1"/>
        <end position="17"/>
    </location>
</feature>
<evidence type="ECO:0000313" key="5">
    <source>
        <dbReference type="Ensembl" id="ENSSFOP00015046717.1"/>
    </source>
</evidence>
<accession>A0A8C9T848</accession>
<evidence type="ECO:0000259" key="4">
    <source>
        <dbReference type="SMART" id="SM00134"/>
    </source>
</evidence>
<evidence type="ECO:0000256" key="1">
    <source>
        <dbReference type="ARBA" id="ARBA00004613"/>
    </source>
</evidence>